<organism evidence="2 3">
    <name type="scientific">Candidatus Thiomargarita nelsonii</name>
    <dbReference type="NCBI Taxonomy" id="1003181"/>
    <lineage>
        <taxon>Bacteria</taxon>
        <taxon>Pseudomonadati</taxon>
        <taxon>Pseudomonadota</taxon>
        <taxon>Gammaproteobacteria</taxon>
        <taxon>Thiotrichales</taxon>
        <taxon>Thiotrichaceae</taxon>
        <taxon>Thiomargarita</taxon>
    </lineage>
</organism>
<protein>
    <submittedName>
        <fullName evidence="2">Secreted protein</fullName>
    </submittedName>
</protein>
<keyword evidence="1" id="KW-0732">Signal</keyword>
<accession>A0A176RT38</accession>
<keyword evidence="3" id="KW-1185">Reference proteome</keyword>
<dbReference type="AlphaFoldDB" id="A0A176RT38"/>
<proteinExistence type="predicted"/>
<comment type="caution">
    <text evidence="2">The sequence shown here is derived from an EMBL/GenBank/DDBJ whole genome shotgun (WGS) entry which is preliminary data.</text>
</comment>
<reference evidence="2 3" key="1">
    <citation type="submission" date="2016-05" db="EMBL/GenBank/DDBJ databases">
        <title>Single-cell genome of chain-forming Candidatus Thiomargarita nelsonii and comparison to other large sulfur-oxidizing bacteria.</title>
        <authorList>
            <person name="Winkel M."/>
            <person name="Salman V."/>
            <person name="Woyke T."/>
            <person name="Schulz-Vogt H."/>
            <person name="Richter M."/>
            <person name="Flood B."/>
            <person name="Bailey J."/>
            <person name="Amann R."/>
            <person name="Mussmann M."/>
        </authorList>
    </citation>
    <scope>NUCLEOTIDE SEQUENCE [LARGE SCALE GENOMIC DNA]</scope>
    <source>
        <strain evidence="2 3">THI036</strain>
    </source>
</reference>
<evidence type="ECO:0000313" key="2">
    <source>
        <dbReference type="EMBL" id="OAD18921.1"/>
    </source>
</evidence>
<evidence type="ECO:0000256" key="1">
    <source>
        <dbReference type="SAM" id="SignalP"/>
    </source>
</evidence>
<name>A0A176RT38_9GAMM</name>
<feature type="chain" id="PRO_5008048913" evidence="1">
    <location>
        <begin position="21"/>
        <end position="102"/>
    </location>
</feature>
<feature type="signal peptide" evidence="1">
    <location>
        <begin position="1"/>
        <end position="20"/>
    </location>
</feature>
<feature type="non-terminal residue" evidence="2">
    <location>
        <position position="102"/>
    </location>
</feature>
<sequence>MKTHHMAIIIGLAATPILYAQVPLTLQEQNQPALQNNFVENVEVKGQITAINDNILTINVFETEHFQPGGNTVEADIQYAQFKHGNRADLRQNALVEIEAIW</sequence>
<gene>
    <name evidence="2" type="ORF">THIOM_005472</name>
</gene>
<dbReference type="Proteomes" id="UP000076962">
    <property type="component" value="Unassembled WGS sequence"/>
</dbReference>
<dbReference type="EMBL" id="LUTY01003026">
    <property type="protein sequence ID" value="OAD18921.1"/>
    <property type="molecule type" value="Genomic_DNA"/>
</dbReference>
<evidence type="ECO:0000313" key="3">
    <source>
        <dbReference type="Proteomes" id="UP000076962"/>
    </source>
</evidence>